<dbReference type="PANTHER" id="PTHR31490:SF1">
    <property type="entry name" value="ENDO-1,4-BETA-XYLANASE 1"/>
    <property type="match status" value="1"/>
</dbReference>
<evidence type="ECO:0000256" key="5">
    <source>
        <dbReference type="SAM" id="SignalP"/>
    </source>
</evidence>
<keyword evidence="3" id="KW-0119">Carbohydrate metabolism</keyword>
<dbReference type="Pfam" id="PF00331">
    <property type="entry name" value="Glyco_hydro_10"/>
    <property type="match status" value="1"/>
</dbReference>
<proteinExistence type="inferred from homology"/>
<dbReference type="Proteomes" id="UP000245119">
    <property type="component" value="Linkage Group LG8"/>
</dbReference>
<dbReference type="AlphaFoldDB" id="A0A2T7NWS4"/>
<dbReference type="InterPro" id="IPR044846">
    <property type="entry name" value="GH10"/>
</dbReference>
<protein>
    <recommendedName>
        <fullName evidence="6">GH10 domain-containing protein</fullName>
    </recommendedName>
</protein>
<dbReference type="GO" id="GO:0000272">
    <property type="term" value="P:polysaccharide catabolic process"/>
    <property type="evidence" value="ECO:0007669"/>
    <property type="project" value="UniProtKB-KW"/>
</dbReference>
<evidence type="ECO:0000313" key="7">
    <source>
        <dbReference type="EMBL" id="PVD25618.1"/>
    </source>
</evidence>
<reference evidence="7 8" key="1">
    <citation type="submission" date="2018-04" db="EMBL/GenBank/DDBJ databases">
        <title>The genome of golden apple snail Pomacea canaliculata provides insight into stress tolerance and invasive adaptation.</title>
        <authorList>
            <person name="Liu C."/>
            <person name="Liu B."/>
            <person name="Ren Y."/>
            <person name="Zhang Y."/>
            <person name="Wang H."/>
            <person name="Li S."/>
            <person name="Jiang F."/>
            <person name="Yin L."/>
            <person name="Zhang G."/>
            <person name="Qian W."/>
            <person name="Fan W."/>
        </authorList>
    </citation>
    <scope>NUCLEOTIDE SEQUENCE [LARGE SCALE GENOMIC DNA]</scope>
    <source>
        <strain evidence="7">SZHN2017</strain>
        <tissue evidence="7">Muscle</tissue>
    </source>
</reference>
<feature type="signal peptide" evidence="5">
    <location>
        <begin position="1"/>
        <end position="20"/>
    </location>
</feature>
<comment type="similarity">
    <text evidence="1">Belongs to the glycosyl hydrolase 10 (cellulase F) family.</text>
</comment>
<evidence type="ECO:0000256" key="2">
    <source>
        <dbReference type="ARBA" id="ARBA00022801"/>
    </source>
</evidence>
<keyword evidence="8" id="KW-1185">Reference proteome</keyword>
<evidence type="ECO:0000256" key="1">
    <source>
        <dbReference type="ARBA" id="ARBA00007495"/>
    </source>
</evidence>
<comment type="caution">
    <text evidence="7">The sequence shown here is derived from an EMBL/GenBank/DDBJ whole genome shotgun (WGS) entry which is preliminary data.</text>
</comment>
<dbReference type="InterPro" id="IPR001000">
    <property type="entry name" value="GH10_dom"/>
</dbReference>
<dbReference type="SUPFAM" id="SSF51445">
    <property type="entry name" value="(Trans)glycosidases"/>
    <property type="match status" value="1"/>
</dbReference>
<dbReference type="InterPro" id="IPR017853">
    <property type="entry name" value="GH"/>
</dbReference>
<evidence type="ECO:0000259" key="6">
    <source>
        <dbReference type="PROSITE" id="PS51760"/>
    </source>
</evidence>
<keyword evidence="4" id="KW-0624">Polysaccharide degradation</keyword>
<accession>A0A2T7NWS4</accession>
<sequence length="398" mass="45251">MQHNTLHYIVSNLLLSGTRAGVEFLVDQASMVEVNVNADNWRQTTDAVINRKLLIFFSVTTASGIAPHDVTIEVKQTKKSFPFGSAINSWRYVDSTQQKYRDWIHTHLNWAVLENALKWGQLEPSQYVPSYVRNQTGSQLRDTVRKHIQWTCQLTSGLVEHWDVNNENLHGYWFQKQLHDINYNLEIFREAHAADPHVLLFLNDYGVVGSGASTGAYLAQARKFKAANVNLYGLGVQSHIPGGTEPSPTMMKYRLDTLAQAGLPIWATELTVEIADEHLRADYYERALRALYGHEAVEGILFWGFWDQAHYAGEKAALVRGNNLDLTEAGRRVLDLLENQWMTHESHTLSTANQQFAVRGFHGDYQISVFYQNRELTALRQTFSLGRTAHPVTISVHT</sequence>
<evidence type="ECO:0000313" key="8">
    <source>
        <dbReference type="Proteomes" id="UP000245119"/>
    </source>
</evidence>
<dbReference type="GO" id="GO:0031176">
    <property type="term" value="F:endo-1,4-beta-xylanase activity"/>
    <property type="evidence" value="ECO:0007669"/>
    <property type="project" value="UniProtKB-ARBA"/>
</dbReference>
<dbReference type="EMBL" id="PZQS01000008">
    <property type="protein sequence ID" value="PVD25618.1"/>
    <property type="molecule type" value="Genomic_DNA"/>
</dbReference>
<dbReference type="Gene3D" id="3.20.20.80">
    <property type="entry name" value="Glycosidases"/>
    <property type="match status" value="2"/>
</dbReference>
<feature type="domain" description="GH10" evidence="6">
    <location>
        <begin position="68"/>
        <end position="336"/>
    </location>
</feature>
<organism evidence="7 8">
    <name type="scientific">Pomacea canaliculata</name>
    <name type="common">Golden apple snail</name>
    <dbReference type="NCBI Taxonomy" id="400727"/>
    <lineage>
        <taxon>Eukaryota</taxon>
        <taxon>Metazoa</taxon>
        <taxon>Spiralia</taxon>
        <taxon>Lophotrochozoa</taxon>
        <taxon>Mollusca</taxon>
        <taxon>Gastropoda</taxon>
        <taxon>Caenogastropoda</taxon>
        <taxon>Architaenioglossa</taxon>
        <taxon>Ampullarioidea</taxon>
        <taxon>Ampullariidae</taxon>
        <taxon>Pomacea</taxon>
    </lineage>
</organism>
<dbReference type="OrthoDB" id="1650875at2759"/>
<name>A0A2T7NWS4_POMCA</name>
<feature type="chain" id="PRO_5015396453" description="GH10 domain-containing protein" evidence="5">
    <location>
        <begin position="21"/>
        <end position="398"/>
    </location>
</feature>
<gene>
    <name evidence="7" type="ORF">C0Q70_13277</name>
</gene>
<keyword evidence="5" id="KW-0732">Signal</keyword>
<evidence type="ECO:0000256" key="3">
    <source>
        <dbReference type="ARBA" id="ARBA00023277"/>
    </source>
</evidence>
<dbReference type="PANTHER" id="PTHR31490">
    <property type="entry name" value="GLYCOSYL HYDROLASE"/>
    <property type="match status" value="1"/>
</dbReference>
<keyword evidence="2" id="KW-0378">Hydrolase</keyword>
<dbReference type="PROSITE" id="PS51760">
    <property type="entry name" value="GH10_2"/>
    <property type="match status" value="1"/>
</dbReference>
<evidence type="ECO:0000256" key="4">
    <source>
        <dbReference type="ARBA" id="ARBA00023326"/>
    </source>
</evidence>
<dbReference type="SMART" id="SM00633">
    <property type="entry name" value="Glyco_10"/>
    <property type="match status" value="1"/>
</dbReference>